<accession>A0ABP0ATW5</accession>
<comment type="caution">
    <text evidence="3">The sequence shown here is derived from an EMBL/GenBank/DDBJ whole genome shotgun (WGS) entry which is preliminary data.</text>
</comment>
<dbReference type="EMBL" id="CAWUHC010000005">
    <property type="protein sequence ID" value="CAK7210712.1"/>
    <property type="molecule type" value="Genomic_DNA"/>
</dbReference>
<reference evidence="3 4" key="1">
    <citation type="submission" date="2024-01" db="EMBL/GenBank/DDBJ databases">
        <authorList>
            <person name="Allen C."/>
            <person name="Tagirdzhanova G."/>
        </authorList>
    </citation>
    <scope>NUCLEOTIDE SEQUENCE [LARGE SCALE GENOMIC DNA]</scope>
</reference>
<dbReference type="InterPro" id="IPR023210">
    <property type="entry name" value="NADP_OxRdtase_dom"/>
</dbReference>
<evidence type="ECO:0000313" key="4">
    <source>
        <dbReference type="Proteomes" id="UP001642406"/>
    </source>
</evidence>
<dbReference type="Pfam" id="PF00248">
    <property type="entry name" value="Aldo_ket_red"/>
    <property type="match status" value="1"/>
</dbReference>
<dbReference type="CDD" id="cd19075">
    <property type="entry name" value="AKR_AKR7A1-5"/>
    <property type="match status" value="1"/>
</dbReference>
<name>A0ABP0ATW5_9PEZI</name>
<evidence type="ECO:0000259" key="2">
    <source>
        <dbReference type="Pfam" id="PF00248"/>
    </source>
</evidence>
<evidence type="ECO:0000313" key="3">
    <source>
        <dbReference type="EMBL" id="CAK7210712.1"/>
    </source>
</evidence>
<dbReference type="Gene3D" id="3.20.20.100">
    <property type="entry name" value="NADP-dependent oxidoreductase domain"/>
    <property type="match status" value="1"/>
</dbReference>
<feature type="domain" description="NADP-dependent oxidoreductase" evidence="2">
    <location>
        <begin position="11"/>
        <end position="315"/>
    </location>
</feature>
<organism evidence="3 4">
    <name type="scientific">Sporothrix bragantina</name>
    <dbReference type="NCBI Taxonomy" id="671064"/>
    <lineage>
        <taxon>Eukaryota</taxon>
        <taxon>Fungi</taxon>
        <taxon>Dikarya</taxon>
        <taxon>Ascomycota</taxon>
        <taxon>Pezizomycotina</taxon>
        <taxon>Sordariomycetes</taxon>
        <taxon>Sordariomycetidae</taxon>
        <taxon>Ophiostomatales</taxon>
        <taxon>Ophiostomataceae</taxon>
        <taxon>Sporothrix</taxon>
    </lineage>
</organism>
<proteinExistence type="predicted"/>
<dbReference type="Proteomes" id="UP001642406">
    <property type="component" value="Unassembled WGS sequence"/>
</dbReference>
<sequence length="329" mass="36012">MSSKYPNRPEIILGTVGIGDIAVDKDVLMDTPEQVKPFLDEFYNRGYRVLDTARNYPPGAPATTEPRLGLANQDGRFVIDTKVFSFTPGDHNKEGLAKSIDGSIAALGPQSPINIEYLHVPERTTPFADTLAAMTAFQKEGKFKKLGISNYRPDEVEELVKIAAEKNLIKPAVFQGLYNAISRDYETSLFPILRKHNIAFYAYSPAAGGIFSELESRRPNNRFESKGFVAGIYSSLYKKPTIEAAVENVRAAAKKHGIPGHDAALRWVVYHSQLSAEHGDAVIVGASGVEQLRKNLDAIDAGPLPQDVVDAVNAVGDAISDDEKKAYEF</sequence>
<dbReference type="SUPFAM" id="SSF51430">
    <property type="entry name" value="NAD(P)-linked oxidoreductase"/>
    <property type="match status" value="1"/>
</dbReference>
<protein>
    <recommendedName>
        <fullName evidence="2">NADP-dependent oxidoreductase domain-containing protein</fullName>
    </recommendedName>
</protein>
<dbReference type="PANTHER" id="PTHR43364:SF4">
    <property type="entry name" value="NAD(P)-LINKED OXIDOREDUCTASE SUPERFAMILY PROTEIN"/>
    <property type="match status" value="1"/>
</dbReference>
<keyword evidence="4" id="KW-1185">Reference proteome</keyword>
<dbReference type="PANTHER" id="PTHR43364">
    <property type="entry name" value="NADH-SPECIFIC METHYLGLYOXAL REDUCTASE-RELATED"/>
    <property type="match status" value="1"/>
</dbReference>
<evidence type="ECO:0000256" key="1">
    <source>
        <dbReference type="ARBA" id="ARBA00023002"/>
    </source>
</evidence>
<gene>
    <name evidence="3" type="ORF">SBRCBS47491_000869</name>
</gene>
<dbReference type="InterPro" id="IPR036812">
    <property type="entry name" value="NAD(P)_OxRdtase_dom_sf"/>
</dbReference>
<keyword evidence="1" id="KW-0560">Oxidoreductase</keyword>
<dbReference type="InterPro" id="IPR050523">
    <property type="entry name" value="AKR_Detox_Biosynth"/>
</dbReference>